<comment type="caution">
    <text evidence="1">The sequence shown here is derived from an EMBL/GenBank/DDBJ whole genome shotgun (WGS) entry which is preliminary data.</text>
</comment>
<dbReference type="STRING" id="157838.AN964_02230"/>
<dbReference type="EMBL" id="LJJC01000004">
    <property type="protein sequence ID" value="KQL52473.1"/>
    <property type="molecule type" value="Genomic_DNA"/>
</dbReference>
<proteinExistence type="predicted"/>
<gene>
    <name evidence="1" type="ORF">AN964_02230</name>
</gene>
<dbReference type="PATRIC" id="fig|157838.3.peg.495"/>
<reference evidence="1 2" key="1">
    <citation type="submission" date="2015-09" db="EMBL/GenBank/DDBJ databases">
        <title>Genome sequencing project for genomic taxonomy and phylogenomics of Bacillus-like bacteria.</title>
        <authorList>
            <person name="Liu B."/>
            <person name="Wang J."/>
            <person name="Zhu Y."/>
            <person name="Liu G."/>
            <person name="Chen Q."/>
            <person name="Chen Z."/>
            <person name="Lan J."/>
            <person name="Che J."/>
            <person name="Ge C."/>
            <person name="Shi H."/>
            <person name="Pan Z."/>
            <person name="Liu X."/>
        </authorList>
    </citation>
    <scope>NUCLEOTIDE SEQUENCE [LARGE SCALE GENOMIC DNA]</scope>
    <source>
        <strain evidence="1 2">LMG 18435</strain>
    </source>
</reference>
<dbReference type="Proteomes" id="UP000051888">
    <property type="component" value="Unassembled WGS sequence"/>
</dbReference>
<name>A0A0Q3TFS0_9BACI</name>
<protein>
    <submittedName>
        <fullName evidence="1">Uncharacterized protein</fullName>
    </submittedName>
</protein>
<dbReference type="AlphaFoldDB" id="A0A0Q3TFS0"/>
<accession>A0A0Q3TFS0</accession>
<dbReference type="OrthoDB" id="2881498at2"/>
<organism evidence="1 2">
    <name type="scientific">Heyndrickxia shackletonii</name>
    <dbReference type="NCBI Taxonomy" id="157838"/>
    <lineage>
        <taxon>Bacteria</taxon>
        <taxon>Bacillati</taxon>
        <taxon>Bacillota</taxon>
        <taxon>Bacilli</taxon>
        <taxon>Bacillales</taxon>
        <taxon>Bacillaceae</taxon>
        <taxon>Heyndrickxia</taxon>
    </lineage>
</organism>
<dbReference type="RefSeq" id="WP_055738158.1">
    <property type="nucleotide sequence ID" value="NZ_JAAIWL010000007.1"/>
</dbReference>
<keyword evidence="2" id="KW-1185">Reference proteome</keyword>
<evidence type="ECO:0000313" key="2">
    <source>
        <dbReference type="Proteomes" id="UP000051888"/>
    </source>
</evidence>
<evidence type="ECO:0000313" key="1">
    <source>
        <dbReference type="EMBL" id="KQL52473.1"/>
    </source>
</evidence>
<sequence length="74" mass="8430">MIEVCSAVQQDKIIELLNNYNEEGIQFSFKEKKGINLYFETNANDLEQASKLAKTAIKSQPWGSVLYFRSAPVE</sequence>